<gene>
    <name evidence="2" type="ORF">DFH08DRAFT_976253</name>
</gene>
<dbReference type="GO" id="GO:0006310">
    <property type="term" value="P:DNA recombination"/>
    <property type="evidence" value="ECO:0007669"/>
    <property type="project" value="UniProtKB-KW"/>
</dbReference>
<dbReference type="PANTHER" id="PTHR34605:SF3">
    <property type="entry name" value="P CELL-TYPE AGGLUTINATION PROTEIN MAP4-LIKE-RELATED"/>
    <property type="match status" value="1"/>
</dbReference>
<evidence type="ECO:0000313" key="3">
    <source>
        <dbReference type="Proteomes" id="UP001218218"/>
    </source>
</evidence>
<evidence type="ECO:0000256" key="1">
    <source>
        <dbReference type="ARBA" id="ARBA00023172"/>
    </source>
</evidence>
<protein>
    <recommendedName>
        <fullName evidence="4">Tyr recombinase domain-containing protein</fullName>
    </recommendedName>
</protein>
<keyword evidence="1" id="KW-0233">DNA recombination</keyword>
<proteinExistence type="predicted"/>
<evidence type="ECO:0008006" key="4">
    <source>
        <dbReference type="Google" id="ProtNLM"/>
    </source>
</evidence>
<accession>A0AAD6Z3H8</accession>
<keyword evidence="3" id="KW-1185">Reference proteome</keyword>
<dbReference type="SUPFAM" id="SSF56349">
    <property type="entry name" value="DNA breaking-rejoining enzymes"/>
    <property type="match status" value="1"/>
</dbReference>
<comment type="caution">
    <text evidence="2">The sequence shown here is derived from an EMBL/GenBank/DDBJ whole genome shotgun (WGS) entry which is preliminary data.</text>
</comment>
<dbReference type="Proteomes" id="UP001218218">
    <property type="component" value="Unassembled WGS sequence"/>
</dbReference>
<dbReference type="InterPro" id="IPR013762">
    <property type="entry name" value="Integrase-like_cat_sf"/>
</dbReference>
<dbReference type="InterPro" id="IPR052925">
    <property type="entry name" value="Phage_Integrase-like_Recomb"/>
</dbReference>
<dbReference type="Gene3D" id="1.10.443.10">
    <property type="entry name" value="Intergrase catalytic core"/>
    <property type="match status" value="1"/>
</dbReference>
<dbReference type="GO" id="GO:0015074">
    <property type="term" value="P:DNA integration"/>
    <property type="evidence" value="ECO:0007669"/>
    <property type="project" value="InterPro"/>
</dbReference>
<dbReference type="InterPro" id="IPR011010">
    <property type="entry name" value="DNA_brk_join_enz"/>
</dbReference>
<dbReference type="GO" id="GO:0003677">
    <property type="term" value="F:DNA binding"/>
    <property type="evidence" value="ECO:0007669"/>
    <property type="project" value="InterPro"/>
</dbReference>
<organism evidence="2 3">
    <name type="scientific">Mycena albidolilacea</name>
    <dbReference type="NCBI Taxonomy" id="1033008"/>
    <lineage>
        <taxon>Eukaryota</taxon>
        <taxon>Fungi</taxon>
        <taxon>Dikarya</taxon>
        <taxon>Basidiomycota</taxon>
        <taxon>Agaricomycotina</taxon>
        <taxon>Agaricomycetes</taxon>
        <taxon>Agaricomycetidae</taxon>
        <taxon>Agaricales</taxon>
        <taxon>Marasmiineae</taxon>
        <taxon>Mycenaceae</taxon>
        <taxon>Mycena</taxon>
    </lineage>
</organism>
<dbReference type="AlphaFoldDB" id="A0AAD6Z3H8"/>
<dbReference type="PANTHER" id="PTHR34605">
    <property type="entry name" value="PHAGE_INTEGRASE DOMAIN-CONTAINING PROTEIN"/>
    <property type="match status" value="1"/>
</dbReference>
<evidence type="ECO:0000313" key="2">
    <source>
        <dbReference type="EMBL" id="KAJ7305511.1"/>
    </source>
</evidence>
<reference evidence="2" key="1">
    <citation type="submission" date="2023-03" db="EMBL/GenBank/DDBJ databases">
        <title>Massive genome expansion in bonnet fungi (Mycena s.s.) driven by repeated elements and novel gene families across ecological guilds.</title>
        <authorList>
            <consortium name="Lawrence Berkeley National Laboratory"/>
            <person name="Harder C.B."/>
            <person name="Miyauchi S."/>
            <person name="Viragh M."/>
            <person name="Kuo A."/>
            <person name="Thoen E."/>
            <person name="Andreopoulos B."/>
            <person name="Lu D."/>
            <person name="Skrede I."/>
            <person name="Drula E."/>
            <person name="Henrissat B."/>
            <person name="Morin E."/>
            <person name="Kohler A."/>
            <person name="Barry K."/>
            <person name="LaButti K."/>
            <person name="Morin E."/>
            <person name="Salamov A."/>
            <person name="Lipzen A."/>
            <person name="Mereny Z."/>
            <person name="Hegedus B."/>
            <person name="Baldrian P."/>
            <person name="Stursova M."/>
            <person name="Weitz H."/>
            <person name="Taylor A."/>
            <person name="Grigoriev I.V."/>
            <person name="Nagy L.G."/>
            <person name="Martin F."/>
            <person name="Kauserud H."/>
        </authorList>
    </citation>
    <scope>NUCLEOTIDE SEQUENCE</scope>
    <source>
        <strain evidence="2">CBHHK002</strain>
    </source>
</reference>
<sequence length="172" mass="18874">MPGGVALTSSVARPLELPLIHPSTPPFAPLFITSTGAPLTCSFALRALDECLQKAGYNSTEFFGHSFHRSAAFAAAEAGYSPEQIKLLGRWKSDAWKLYSPAPLHPPRPFHSSSPSRATHLFPSHLNPTYLNYHPHPRSRCLAPDRCRRHFISTTCSPYTPCFLSKLSSGGK</sequence>
<dbReference type="EMBL" id="JARIHO010000096">
    <property type="protein sequence ID" value="KAJ7305511.1"/>
    <property type="molecule type" value="Genomic_DNA"/>
</dbReference>
<name>A0AAD6Z3H8_9AGAR</name>